<evidence type="ECO:0000256" key="7">
    <source>
        <dbReference type="SAM" id="Phobius"/>
    </source>
</evidence>
<evidence type="ECO:0000313" key="8">
    <source>
        <dbReference type="EMBL" id="KAH9378470.1"/>
    </source>
</evidence>
<dbReference type="Proteomes" id="UP000821853">
    <property type="component" value="Unassembled WGS sequence"/>
</dbReference>
<evidence type="ECO:0000313" key="9">
    <source>
        <dbReference type="Proteomes" id="UP000821853"/>
    </source>
</evidence>
<dbReference type="VEuPathDB" id="VectorBase:HLOH_041479"/>
<organism evidence="8 9">
    <name type="scientific">Haemaphysalis longicornis</name>
    <name type="common">Bush tick</name>
    <dbReference type="NCBI Taxonomy" id="44386"/>
    <lineage>
        <taxon>Eukaryota</taxon>
        <taxon>Metazoa</taxon>
        <taxon>Ecdysozoa</taxon>
        <taxon>Arthropoda</taxon>
        <taxon>Chelicerata</taxon>
        <taxon>Arachnida</taxon>
        <taxon>Acari</taxon>
        <taxon>Parasitiformes</taxon>
        <taxon>Ixodida</taxon>
        <taxon>Ixodoidea</taxon>
        <taxon>Ixodidae</taxon>
        <taxon>Haemaphysalinae</taxon>
        <taxon>Haemaphysalis</taxon>
    </lineage>
</organism>
<feature type="transmembrane region" description="Helical" evidence="7">
    <location>
        <begin position="107"/>
        <end position="126"/>
    </location>
</feature>
<keyword evidence="9" id="KW-1185">Reference proteome</keyword>
<comment type="subcellular location">
    <subcellularLocation>
        <location evidence="1">Membrane</location>
        <topology evidence="1">Multi-pass membrane protein</topology>
    </subcellularLocation>
</comment>
<dbReference type="InterPro" id="IPR038377">
    <property type="entry name" value="Na/Glc_symporter_sf"/>
</dbReference>
<dbReference type="Pfam" id="PF00474">
    <property type="entry name" value="SSF"/>
    <property type="match status" value="1"/>
</dbReference>
<sequence length="181" mass="20169">MGDRCAQPTCLGLLLTGVGFRDLDLDLDTRRLLLLLHEAVESVPAGDHSRDGLHCGVVLLLRPRAFWKVCLSHVPGMYVLFLEVDLKPERLSLLWKWVLERSRLPCCGSRCFVVALVAVSIVWIPVIEASSGSQLFDYIQSVSSFLAPPVCAVYVLAIAWARTNEQVRRTRSLITSVACYD</sequence>
<name>A0A9J6GJ13_HAELO</name>
<keyword evidence="4 7" id="KW-1133">Transmembrane helix</keyword>
<dbReference type="EMBL" id="JABSTR010000008">
    <property type="protein sequence ID" value="KAH9378470.1"/>
    <property type="molecule type" value="Genomic_DNA"/>
</dbReference>
<comment type="caution">
    <text evidence="8">The sequence shown here is derived from an EMBL/GenBank/DDBJ whole genome shotgun (WGS) entry which is preliminary data.</text>
</comment>
<protein>
    <submittedName>
        <fullName evidence="8">Uncharacterized protein</fullName>
    </submittedName>
</protein>
<gene>
    <name evidence="8" type="ORF">HPB48_016550</name>
</gene>
<keyword evidence="5 7" id="KW-0472">Membrane</keyword>
<dbReference type="PANTHER" id="PTHR11819">
    <property type="entry name" value="SOLUTE CARRIER FAMILY 5"/>
    <property type="match status" value="1"/>
</dbReference>
<dbReference type="GO" id="GO:0005886">
    <property type="term" value="C:plasma membrane"/>
    <property type="evidence" value="ECO:0007669"/>
    <property type="project" value="TreeGrafter"/>
</dbReference>
<dbReference type="Gene3D" id="1.20.1730.10">
    <property type="entry name" value="Sodium/glucose cotransporter"/>
    <property type="match status" value="1"/>
</dbReference>
<reference evidence="8 9" key="1">
    <citation type="journal article" date="2020" name="Cell">
        <title>Large-Scale Comparative Analyses of Tick Genomes Elucidate Their Genetic Diversity and Vector Capacities.</title>
        <authorList>
            <consortium name="Tick Genome and Microbiome Consortium (TIGMIC)"/>
            <person name="Jia N."/>
            <person name="Wang J."/>
            <person name="Shi W."/>
            <person name="Du L."/>
            <person name="Sun Y."/>
            <person name="Zhan W."/>
            <person name="Jiang J.F."/>
            <person name="Wang Q."/>
            <person name="Zhang B."/>
            <person name="Ji P."/>
            <person name="Bell-Sakyi L."/>
            <person name="Cui X.M."/>
            <person name="Yuan T.T."/>
            <person name="Jiang B.G."/>
            <person name="Yang W.F."/>
            <person name="Lam T.T."/>
            <person name="Chang Q.C."/>
            <person name="Ding S.J."/>
            <person name="Wang X.J."/>
            <person name="Zhu J.G."/>
            <person name="Ruan X.D."/>
            <person name="Zhao L."/>
            <person name="Wei J.T."/>
            <person name="Ye R.Z."/>
            <person name="Que T.C."/>
            <person name="Du C.H."/>
            <person name="Zhou Y.H."/>
            <person name="Cheng J.X."/>
            <person name="Dai P.F."/>
            <person name="Guo W.B."/>
            <person name="Han X.H."/>
            <person name="Huang E.J."/>
            <person name="Li L.F."/>
            <person name="Wei W."/>
            <person name="Gao Y.C."/>
            <person name="Liu J.Z."/>
            <person name="Shao H.Z."/>
            <person name="Wang X."/>
            <person name="Wang C.C."/>
            <person name="Yang T.C."/>
            <person name="Huo Q.B."/>
            <person name="Li W."/>
            <person name="Chen H.Y."/>
            <person name="Chen S.E."/>
            <person name="Zhou L.G."/>
            <person name="Ni X.B."/>
            <person name="Tian J.H."/>
            <person name="Sheng Y."/>
            <person name="Liu T."/>
            <person name="Pan Y.S."/>
            <person name="Xia L.Y."/>
            <person name="Li J."/>
            <person name="Zhao F."/>
            <person name="Cao W.C."/>
        </authorList>
    </citation>
    <scope>NUCLEOTIDE SEQUENCE [LARGE SCALE GENOMIC DNA]</scope>
    <source>
        <strain evidence="8">HaeL-2018</strain>
    </source>
</reference>
<dbReference type="InterPro" id="IPR001734">
    <property type="entry name" value="Na/solute_symporter"/>
</dbReference>
<accession>A0A9J6GJ13</accession>
<comment type="similarity">
    <text evidence="2 6">Belongs to the sodium:solute symporter (SSF) (TC 2.A.21) family.</text>
</comment>
<evidence type="ECO:0000256" key="2">
    <source>
        <dbReference type="ARBA" id="ARBA00006434"/>
    </source>
</evidence>
<keyword evidence="3 7" id="KW-0812">Transmembrane</keyword>
<proteinExistence type="inferred from homology"/>
<evidence type="ECO:0000256" key="4">
    <source>
        <dbReference type="ARBA" id="ARBA00022989"/>
    </source>
</evidence>
<evidence type="ECO:0000256" key="1">
    <source>
        <dbReference type="ARBA" id="ARBA00004141"/>
    </source>
</evidence>
<dbReference type="GO" id="GO:0005412">
    <property type="term" value="F:D-glucose:sodium symporter activity"/>
    <property type="evidence" value="ECO:0007669"/>
    <property type="project" value="TreeGrafter"/>
</dbReference>
<evidence type="ECO:0000256" key="5">
    <source>
        <dbReference type="ARBA" id="ARBA00023136"/>
    </source>
</evidence>
<dbReference type="OrthoDB" id="6132759at2759"/>
<dbReference type="AlphaFoldDB" id="A0A9J6GJ13"/>
<evidence type="ECO:0000256" key="3">
    <source>
        <dbReference type="ARBA" id="ARBA00022692"/>
    </source>
</evidence>
<feature type="transmembrane region" description="Helical" evidence="7">
    <location>
        <begin position="138"/>
        <end position="161"/>
    </location>
</feature>
<dbReference type="PANTHER" id="PTHR11819:SF195">
    <property type="entry name" value="SODIUM_GLUCOSE COTRANSPORTER 4"/>
    <property type="match status" value="1"/>
</dbReference>
<evidence type="ECO:0000256" key="6">
    <source>
        <dbReference type="RuleBase" id="RU362091"/>
    </source>
</evidence>